<dbReference type="PANTHER" id="PTHR47505">
    <property type="entry name" value="DNA UTILIZATION PROTEIN YHGH"/>
    <property type="match status" value="1"/>
</dbReference>
<organism evidence="2 3">
    <name type="scientific">Lactobacillus psittaci DSM 15354</name>
    <dbReference type="NCBI Taxonomy" id="1122152"/>
    <lineage>
        <taxon>Bacteria</taxon>
        <taxon>Bacillati</taxon>
        <taxon>Bacillota</taxon>
        <taxon>Bacilli</taxon>
        <taxon>Lactobacillales</taxon>
        <taxon>Lactobacillaceae</taxon>
        <taxon>Lactobacillus</taxon>
    </lineage>
</organism>
<protein>
    <submittedName>
        <fullName evidence="2">Competence protein</fullName>
    </submittedName>
</protein>
<dbReference type="PANTHER" id="PTHR47505:SF1">
    <property type="entry name" value="DNA UTILIZATION PROTEIN YHGH"/>
    <property type="match status" value="1"/>
</dbReference>
<sequence length="225" mass="25878">MRCLMCDSKFLPEMDFRKIFSLFNDLNQKLCHSCQGKFSYVVGGCSNCQSPRVENGLCRDCRAWQKAEKILLKNTAVCYYNQAFHDLSVAYKRYGDYQMKEVLKYLASPALKNFDADYYIPIPTTQSHIKKRGYDTISEVFDGLVPLSPFLSKVDGQKSQGEKNRQERLQTPQTFYIKTSATIKTGSKILLLDDIYTTGRTLYHARNAIFTAYPNVKIESFTISR</sequence>
<dbReference type="InterPro" id="IPR000836">
    <property type="entry name" value="PRTase_dom"/>
</dbReference>
<keyword evidence="3" id="KW-1185">Reference proteome</keyword>
<reference evidence="2 3" key="1">
    <citation type="journal article" date="2015" name="Genome Announc.">
        <title>Expanding the biotechnology potential of lactobacilli through comparative genomics of 213 strains and associated genera.</title>
        <authorList>
            <person name="Sun Z."/>
            <person name="Harris H.M."/>
            <person name="McCann A."/>
            <person name="Guo C."/>
            <person name="Argimon S."/>
            <person name="Zhang W."/>
            <person name="Yang X."/>
            <person name="Jeffery I.B."/>
            <person name="Cooney J.C."/>
            <person name="Kagawa T.F."/>
            <person name="Liu W."/>
            <person name="Song Y."/>
            <person name="Salvetti E."/>
            <person name="Wrobel A."/>
            <person name="Rasinkangas P."/>
            <person name="Parkhill J."/>
            <person name="Rea M.C."/>
            <person name="O'Sullivan O."/>
            <person name="Ritari J."/>
            <person name="Douillard F.P."/>
            <person name="Paul Ross R."/>
            <person name="Yang R."/>
            <person name="Briner A.E."/>
            <person name="Felis G.E."/>
            <person name="de Vos W.M."/>
            <person name="Barrangou R."/>
            <person name="Klaenhammer T.R."/>
            <person name="Caufield P.W."/>
            <person name="Cui Y."/>
            <person name="Zhang H."/>
            <person name="O'Toole P.W."/>
        </authorList>
    </citation>
    <scope>NUCLEOTIDE SEQUENCE [LARGE SCALE GENOMIC DNA]</scope>
    <source>
        <strain evidence="2 3">DSM 15354</strain>
    </source>
</reference>
<evidence type="ECO:0000313" key="3">
    <source>
        <dbReference type="Proteomes" id="UP000051931"/>
    </source>
</evidence>
<comment type="caution">
    <text evidence="2">The sequence shown here is derived from an EMBL/GenBank/DDBJ whole genome shotgun (WGS) entry which is preliminary data.</text>
</comment>
<dbReference type="EMBL" id="AZFB01000001">
    <property type="protein sequence ID" value="KRL63882.1"/>
    <property type="molecule type" value="Genomic_DNA"/>
</dbReference>
<dbReference type="OrthoDB" id="9779910at2"/>
<dbReference type="STRING" id="1122152.GCA_000425905_00555"/>
<dbReference type="AlphaFoldDB" id="A0A0R1SAZ1"/>
<evidence type="ECO:0000313" key="2">
    <source>
        <dbReference type="EMBL" id="KRL63882.1"/>
    </source>
</evidence>
<dbReference type="eggNOG" id="COG1040">
    <property type="taxonomic scope" value="Bacteria"/>
</dbReference>
<proteinExistence type="inferred from homology"/>
<dbReference type="PATRIC" id="fig|1122152.4.peg.130"/>
<dbReference type="SUPFAM" id="SSF53271">
    <property type="entry name" value="PRTase-like"/>
    <property type="match status" value="1"/>
</dbReference>
<name>A0A0R1SAZ1_9LACO</name>
<comment type="similarity">
    <text evidence="1">Belongs to the ComF/GntX family.</text>
</comment>
<dbReference type="InterPro" id="IPR051910">
    <property type="entry name" value="ComF/GntX_DNA_util-trans"/>
</dbReference>
<gene>
    <name evidence="2" type="ORF">FC23_GL000129</name>
</gene>
<dbReference type="CDD" id="cd06223">
    <property type="entry name" value="PRTases_typeI"/>
    <property type="match status" value="1"/>
</dbReference>
<evidence type="ECO:0000256" key="1">
    <source>
        <dbReference type="ARBA" id="ARBA00008007"/>
    </source>
</evidence>
<dbReference type="Proteomes" id="UP000051931">
    <property type="component" value="Unassembled WGS sequence"/>
</dbReference>
<accession>A0A0R1SAZ1</accession>
<dbReference type="Gene3D" id="3.40.50.2020">
    <property type="match status" value="1"/>
</dbReference>
<dbReference type="InterPro" id="IPR029057">
    <property type="entry name" value="PRTase-like"/>
</dbReference>